<accession>A0A395U0J4</accession>
<proteinExistence type="predicted"/>
<comment type="caution">
    <text evidence="1">The sequence shown here is derived from an EMBL/GenBank/DDBJ whole genome shotgun (WGS) entry which is preliminary data.</text>
</comment>
<gene>
    <name evidence="1" type="ORF">BC353_10025</name>
</gene>
<dbReference type="AlphaFoldDB" id="A0A395U0J4"/>
<evidence type="ECO:0000313" key="2">
    <source>
        <dbReference type="Proteomes" id="UP000266701"/>
    </source>
</evidence>
<dbReference type="Proteomes" id="UP000266701">
    <property type="component" value="Unassembled WGS sequence"/>
</dbReference>
<sequence length="88" mass="10566">MQFTNKKVKVPNPYKLICEKFYFIGYEQLFLSRKFRRAIAKTEMHRAWLAGNQGNIGVVEGVLYRAWFTNRKHHTNATFKQLWRSISR</sequence>
<organism evidence="1 2">
    <name type="scientific">Vibrio cholerae</name>
    <dbReference type="NCBI Taxonomy" id="666"/>
    <lineage>
        <taxon>Bacteria</taxon>
        <taxon>Pseudomonadati</taxon>
        <taxon>Pseudomonadota</taxon>
        <taxon>Gammaproteobacteria</taxon>
        <taxon>Vibrionales</taxon>
        <taxon>Vibrionaceae</taxon>
        <taxon>Vibrio</taxon>
    </lineage>
</organism>
<evidence type="ECO:0000313" key="1">
    <source>
        <dbReference type="EMBL" id="RGP89888.1"/>
    </source>
</evidence>
<name>A0A395U0J4_VIBCL</name>
<reference evidence="1 2" key="1">
    <citation type="journal article" date="2017" name="Emerg. Infect. Dis.">
        <title>Carbapenemase VCC-1-Producing Vibrio cholerae in Coastal Waters of Germany.</title>
        <authorList>
            <person name="Hammerl J.A."/>
            <person name="Jackel C."/>
            <person name="Bortolaia V."/>
            <person name="Schwartz K."/>
            <person name="Bier N."/>
            <person name="Hendriksen R.S."/>
            <person name="Guerra B."/>
            <person name="Strauch E."/>
        </authorList>
    </citation>
    <scope>NUCLEOTIDE SEQUENCE [LARGE SCALE GENOMIC DNA]</scope>
    <source>
        <strain evidence="1 2">VN-2825</strain>
    </source>
</reference>
<dbReference type="EMBL" id="MCBA01000067">
    <property type="protein sequence ID" value="RGP89888.1"/>
    <property type="molecule type" value="Genomic_DNA"/>
</dbReference>
<protein>
    <submittedName>
        <fullName evidence="1">Uncharacterized protein</fullName>
    </submittedName>
</protein>